<keyword evidence="2" id="KW-0223">Dioxygenase</keyword>
<feature type="domain" description="VOC" evidence="1">
    <location>
        <begin position="4"/>
        <end position="119"/>
    </location>
</feature>
<proteinExistence type="predicted"/>
<reference evidence="3" key="1">
    <citation type="submission" date="2016-10" db="EMBL/GenBank/DDBJ databases">
        <authorList>
            <person name="Varghese N."/>
            <person name="Submissions S."/>
        </authorList>
    </citation>
    <scope>NUCLEOTIDE SEQUENCE [LARGE SCALE GENOMIC DNA]</scope>
    <source>
        <strain evidence="3">IBRC-M10078</strain>
    </source>
</reference>
<protein>
    <submittedName>
        <fullName evidence="2">Catechol 2,3-dioxygenase</fullName>
    </submittedName>
</protein>
<dbReference type="InterPro" id="IPR004360">
    <property type="entry name" value="Glyas_Fos-R_dOase_dom"/>
</dbReference>
<accession>A0A1H0SWM5</accession>
<gene>
    <name evidence="2" type="ORF">SAMN05216565_103159</name>
</gene>
<dbReference type="OrthoDB" id="9813630at2"/>
<evidence type="ECO:0000313" key="2">
    <source>
        <dbReference type="EMBL" id="SDP46153.1"/>
    </source>
</evidence>
<dbReference type="RefSeq" id="WP_090851809.1">
    <property type="nucleotide sequence ID" value="NZ_FNJU01000003.1"/>
</dbReference>
<sequence>MIIGLHHAQITIPKGAEEQGKHFYCKVLGLAEIEKPVPLKGRGGFWLQVGKMEVHVGTEEGFDRLLTKAHLAYQVEDVSHWRKVLEENNIEILESVPIPNYERFEFRDPFGNRVEMIQEVTRTGT</sequence>
<keyword evidence="2" id="KW-0560">Oxidoreductase</keyword>
<name>A0A1H0SWM5_9BACI</name>
<dbReference type="PROSITE" id="PS51819">
    <property type="entry name" value="VOC"/>
    <property type="match status" value="1"/>
</dbReference>
<dbReference type="STRING" id="930152.SAMN05216565_103159"/>
<dbReference type="InterPro" id="IPR029068">
    <property type="entry name" value="Glyas_Bleomycin-R_OHBP_Dase"/>
</dbReference>
<dbReference type="EMBL" id="FNJU01000003">
    <property type="protein sequence ID" value="SDP46153.1"/>
    <property type="molecule type" value="Genomic_DNA"/>
</dbReference>
<evidence type="ECO:0000313" key="3">
    <source>
        <dbReference type="Proteomes" id="UP000199159"/>
    </source>
</evidence>
<evidence type="ECO:0000259" key="1">
    <source>
        <dbReference type="PROSITE" id="PS51819"/>
    </source>
</evidence>
<dbReference type="AlphaFoldDB" id="A0A1H0SWM5"/>
<dbReference type="Pfam" id="PF00903">
    <property type="entry name" value="Glyoxalase"/>
    <property type="match status" value="1"/>
</dbReference>
<organism evidence="2 3">
    <name type="scientific">Litchfieldia salsa</name>
    <dbReference type="NCBI Taxonomy" id="930152"/>
    <lineage>
        <taxon>Bacteria</taxon>
        <taxon>Bacillati</taxon>
        <taxon>Bacillota</taxon>
        <taxon>Bacilli</taxon>
        <taxon>Bacillales</taxon>
        <taxon>Bacillaceae</taxon>
        <taxon>Litchfieldia</taxon>
    </lineage>
</organism>
<dbReference type="Gene3D" id="3.10.180.10">
    <property type="entry name" value="2,3-Dihydroxybiphenyl 1,2-Dioxygenase, domain 1"/>
    <property type="match status" value="1"/>
</dbReference>
<dbReference type="Proteomes" id="UP000199159">
    <property type="component" value="Unassembled WGS sequence"/>
</dbReference>
<dbReference type="SUPFAM" id="SSF54593">
    <property type="entry name" value="Glyoxalase/Bleomycin resistance protein/Dihydroxybiphenyl dioxygenase"/>
    <property type="match status" value="1"/>
</dbReference>
<dbReference type="GO" id="GO:0051213">
    <property type="term" value="F:dioxygenase activity"/>
    <property type="evidence" value="ECO:0007669"/>
    <property type="project" value="UniProtKB-KW"/>
</dbReference>
<dbReference type="PANTHER" id="PTHR39175">
    <property type="entry name" value="FAMILY PROTEIN, PUTATIVE (AFU_ORTHOLOGUE AFUA_3G15060)-RELATED"/>
    <property type="match status" value="1"/>
</dbReference>
<dbReference type="PANTHER" id="PTHR39175:SF1">
    <property type="entry name" value="FAMILY PROTEIN, PUTATIVE (AFU_ORTHOLOGUE AFUA_3G15060)-RELATED"/>
    <property type="match status" value="1"/>
</dbReference>
<dbReference type="InterPro" id="IPR037523">
    <property type="entry name" value="VOC_core"/>
</dbReference>
<keyword evidence="3" id="KW-1185">Reference proteome</keyword>